<evidence type="ECO:0000256" key="4">
    <source>
        <dbReference type="ARBA" id="ARBA00023136"/>
    </source>
</evidence>
<feature type="domain" description="Major facilitator superfamily (MFS) profile" evidence="6">
    <location>
        <begin position="1"/>
        <end position="190"/>
    </location>
</feature>
<comment type="caution">
    <text evidence="7">The sequence shown here is derived from an EMBL/GenBank/DDBJ whole genome shotgun (WGS) entry which is preliminary data.</text>
</comment>
<keyword evidence="8" id="KW-1185">Reference proteome</keyword>
<feature type="transmembrane region" description="Helical" evidence="5">
    <location>
        <begin position="166"/>
        <end position="184"/>
    </location>
</feature>
<comment type="subcellular location">
    <subcellularLocation>
        <location evidence="1">Cell membrane</location>
        <topology evidence="1">Multi-pass membrane protein</topology>
    </subcellularLocation>
</comment>
<evidence type="ECO:0000256" key="1">
    <source>
        <dbReference type="ARBA" id="ARBA00004651"/>
    </source>
</evidence>
<reference evidence="7 8" key="1">
    <citation type="journal article" date="2019" name="Int. J. Syst. Evol. Microbiol.">
        <title>The Global Catalogue of Microorganisms (GCM) 10K type strain sequencing project: providing services to taxonomists for standard genome sequencing and annotation.</title>
        <authorList>
            <consortium name="The Broad Institute Genomics Platform"/>
            <consortium name="The Broad Institute Genome Sequencing Center for Infectious Disease"/>
            <person name="Wu L."/>
            <person name="Ma J."/>
        </authorList>
    </citation>
    <scope>NUCLEOTIDE SEQUENCE [LARGE SCALE GENOMIC DNA]</scope>
    <source>
        <strain evidence="7 8">JCM 14969</strain>
    </source>
</reference>
<accession>A0ABN2CZQ9</accession>
<evidence type="ECO:0000256" key="5">
    <source>
        <dbReference type="SAM" id="Phobius"/>
    </source>
</evidence>
<protein>
    <recommendedName>
        <fullName evidence="6">Major facilitator superfamily (MFS) profile domain-containing protein</fullName>
    </recommendedName>
</protein>
<dbReference type="InterPro" id="IPR011701">
    <property type="entry name" value="MFS"/>
</dbReference>
<feature type="transmembrane region" description="Helical" evidence="5">
    <location>
        <begin position="44"/>
        <end position="69"/>
    </location>
</feature>
<gene>
    <name evidence="7" type="ORF">GCM10009789_21300</name>
</gene>
<dbReference type="SUPFAM" id="SSF103473">
    <property type="entry name" value="MFS general substrate transporter"/>
    <property type="match status" value="1"/>
</dbReference>
<keyword evidence="3 5" id="KW-1133">Transmembrane helix</keyword>
<dbReference type="PANTHER" id="PTHR23530">
    <property type="entry name" value="TRANSPORT PROTEIN-RELATED"/>
    <property type="match status" value="1"/>
</dbReference>
<proteinExistence type="predicted"/>
<dbReference type="EMBL" id="BAAAOS010000018">
    <property type="protein sequence ID" value="GAA1567594.1"/>
    <property type="molecule type" value="Genomic_DNA"/>
</dbReference>
<evidence type="ECO:0000313" key="8">
    <source>
        <dbReference type="Proteomes" id="UP001500393"/>
    </source>
</evidence>
<dbReference type="InterPro" id="IPR053160">
    <property type="entry name" value="MFS_DHA3_Transporter"/>
</dbReference>
<dbReference type="InterPro" id="IPR036259">
    <property type="entry name" value="MFS_trans_sf"/>
</dbReference>
<dbReference type="Pfam" id="PF07690">
    <property type="entry name" value="MFS_1"/>
    <property type="match status" value="1"/>
</dbReference>
<dbReference type="Gene3D" id="1.20.1250.20">
    <property type="entry name" value="MFS general substrate transporter like domains"/>
    <property type="match status" value="1"/>
</dbReference>
<evidence type="ECO:0000256" key="3">
    <source>
        <dbReference type="ARBA" id="ARBA00022989"/>
    </source>
</evidence>
<dbReference type="InterPro" id="IPR020846">
    <property type="entry name" value="MFS_dom"/>
</dbReference>
<dbReference type="PANTHER" id="PTHR23530:SF1">
    <property type="entry name" value="PERMEASE, MAJOR FACILITATOR SUPERFAMILY-RELATED"/>
    <property type="match status" value="1"/>
</dbReference>
<evidence type="ECO:0000313" key="7">
    <source>
        <dbReference type="EMBL" id="GAA1567594.1"/>
    </source>
</evidence>
<feature type="transmembrane region" description="Helical" evidence="5">
    <location>
        <begin position="222"/>
        <end position="241"/>
    </location>
</feature>
<keyword evidence="2 5" id="KW-0812">Transmembrane</keyword>
<feature type="transmembrane region" description="Helical" evidence="5">
    <location>
        <begin position="289"/>
        <end position="307"/>
    </location>
</feature>
<feature type="transmembrane region" description="Helical" evidence="5">
    <location>
        <begin position="76"/>
        <end position="100"/>
    </location>
</feature>
<dbReference type="Proteomes" id="UP001500393">
    <property type="component" value="Unassembled WGS sequence"/>
</dbReference>
<organism evidence="7 8">
    <name type="scientific">Kribbella sancticallisti</name>
    <dbReference type="NCBI Taxonomy" id="460087"/>
    <lineage>
        <taxon>Bacteria</taxon>
        <taxon>Bacillati</taxon>
        <taxon>Actinomycetota</taxon>
        <taxon>Actinomycetes</taxon>
        <taxon>Propionibacteriales</taxon>
        <taxon>Kribbellaceae</taxon>
        <taxon>Kribbella</taxon>
    </lineage>
</organism>
<feature type="transmembrane region" description="Helical" evidence="5">
    <location>
        <begin position="256"/>
        <end position="277"/>
    </location>
</feature>
<feature type="transmembrane region" description="Helical" evidence="5">
    <location>
        <begin position="19"/>
        <end position="38"/>
    </location>
</feature>
<name>A0ABN2CZQ9_9ACTN</name>
<feature type="transmembrane region" description="Helical" evidence="5">
    <location>
        <begin position="313"/>
        <end position="336"/>
    </location>
</feature>
<evidence type="ECO:0000259" key="6">
    <source>
        <dbReference type="PROSITE" id="PS50850"/>
    </source>
</evidence>
<dbReference type="PROSITE" id="PS50850">
    <property type="entry name" value="MFS"/>
    <property type="match status" value="1"/>
</dbReference>
<evidence type="ECO:0000256" key="2">
    <source>
        <dbReference type="ARBA" id="ARBA00022692"/>
    </source>
</evidence>
<keyword evidence="4 5" id="KW-0472">Membrane</keyword>
<feature type="transmembrane region" description="Helical" evidence="5">
    <location>
        <begin position="357"/>
        <end position="389"/>
    </location>
</feature>
<sequence length="407" mass="43056">MVDCLVSSSLVISFVRWTWLRAFLHNGWWLVASLYMVVDAGLSAAQIVLIGAVQGIFALLGEVPAGVLADTFSRKWSLVLSQVLMGTAMVATGLVTSFPLLLATQVLWGLSWTFASGADIAWITDELDQPELISAVLSRTARAQLTGAATGLVALGALAWATRRDVAIVVGGSAMLVLALYVVLRFTERRFTPARTARWSTSWTIFRSGVALVRQSPEIRRIFLATFLINGAADAGGRLAPKQLLDLGLPVSWDPIVWLTGIGILALIVGAVVLRVVEKRLDGEHASHSYRVAAIVGAVGMAVLAFAPDSVSASAALVIVSGIAVPLTRIIAVIWVNARTTSAVRATTHSFLAQAEYLGEVTCGLAIALIATLVSLPVALAGSAALFVLTAAVMRRPTTPAVEPRTR</sequence>